<keyword evidence="3" id="KW-1185">Reference proteome</keyword>
<proteinExistence type="predicted"/>
<dbReference type="Proteomes" id="UP001431656">
    <property type="component" value="Chromosome"/>
</dbReference>
<protein>
    <submittedName>
        <fullName evidence="2">TIGR03936 family radical SAM-associated protein</fullName>
    </submittedName>
</protein>
<evidence type="ECO:0000313" key="2">
    <source>
        <dbReference type="EMBL" id="BEH03182.1"/>
    </source>
</evidence>
<dbReference type="KEGG" id="broo:brsh051_24630"/>
<accession>A0AAN0K7R6</accession>
<name>A0AAN0K7R6_9ACTN</name>
<dbReference type="EMBL" id="AP028056">
    <property type="protein sequence ID" value="BEH03182.1"/>
    <property type="molecule type" value="Genomic_DNA"/>
</dbReference>
<evidence type="ECO:0000313" key="3">
    <source>
        <dbReference type="Proteomes" id="UP001431656"/>
    </source>
</evidence>
<gene>
    <name evidence="2" type="ORF">brsh051_24630</name>
</gene>
<reference evidence="2" key="1">
    <citation type="journal article" date="2024" name="Int. J. Syst. Evol. Microbiol.">
        <title>Brooklawnia propionicigenes sp. nov., a facultatively anaerobic, propionate-producing bacterium isolated from a methanogenic reactor treating waste from cattle farms.</title>
        <authorList>
            <person name="Akita Y."/>
            <person name="Ueki A."/>
            <person name="Tonouchi A."/>
            <person name="Sugawara Y."/>
            <person name="Honma S."/>
            <person name="Kaku N."/>
            <person name="Ueki K."/>
        </authorList>
    </citation>
    <scope>NUCLEOTIDE SEQUENCE</scope>
    <source>
        <strain evidence="2">SH051</strain>
    </source>
</reference>
<sequence>MQKLRLRHVKRGTARFASHRDFGRALERALRRAGIPMAYSSGFSPHPRVSYAGAAPTGAASEAEYVELGLSERCDPEKVREALNRVLPPGFDVVTIVEAGGRPLHELLEASWWTIELPGVDPAVLAQLAGILRDAEQVEVTRMTKKGERRFDVRAGLIKVWASEDGLELVVRHSEPLVRPDDVVAALRLLAPDVLSEIDAPLATRRAQGPLIGDEVGDPLA</sequence>
<dbReference type="NCBIfam" id="TIGR03936">
    <property type="entry name" value="sam_1_link_chp"/>
    <property type="match status" value="1"/>
</dbReference>
<dbReference type="AlphaFoldDB" id="A0AAN0K7R6"/>
<evidence type="ECO:0000259" key="1">
    <source>
        <dbReference type="Pfam" id="PF10105"/>
    </source>
</evidence>
<feature type="domain" description="DUF2344" evidence="1">
    <location>
        <begin position="3"/>
        <end position="180"/>
    </location>
</feature>
<organism evidence="2 3">
    <name type="scientific">Brooklawnia propionicigenes</name>
    <dbReference type="NCBI Taxonomy" id="3041175"/>
    <lineage>
        <taxon>Bacteria</taxon>
        <taxon>Bacillati</taxon>
        <taxon>Actinomycetota</taxon>
        <taxon>Actinomycetes</taxon>
        <taxon>Propionibacteriales</taxon>
        <taxon>Propionibacteriaceae</taxon>
        <taxon>Brooklawnia</taxon>
    </lineage>
</organism>
<dbReference type="InterPro" id="IPR018768">
    <property type="entry name" value="DUF2344"/>
</dbReference>
<dbReference type="Pfam" id="PF10105">
    <property type="entry name" value="DUF2344"/>
    <property type="match status" value="1"/>
</dbReference>